<reference evidence="7" key="3">
    <citation type="submission" date="2025-09" db="UniProtKB">
        <authorList>
            <consortium name="Ensembl"/>
        </authorList>
    </citation>
    <scope>IDENTIFICATION</scope>
</reference>
<dbReference type="Pfam" id="PF00083">
    <property type="entry name" value="Sugar_tr"/>
    <property type="match status" value="1"/>
</dbReference>
<dbReference type="InterPro" id="IPR036259">
    <property type="entry name" value="MFS_trans_sf"/>
</dbReference>
<dbReference type="STRING" id="99883.ENSTNIP00000015332"/>
<protein>
    <submittedName>
        <fullName evidence="7">Solute carrier family 22 member 7b, tandem duplicate 1</fullName>
    </submittedName>
</protein>
<dbReference type="InterPro" id="IPR020846">
    <property type="entry name" value="MFS_dom"/>
</dbReference>
<dbReference type="AlphaFoldDB" id="H3D494"/>
<dbReference type="PROSITE" id="PS50850">
    <property type="entry name" value="MFS"/>
    <property type="match status" value="1"/>
</dbReference>
<keyword evidence="2 5" id="KW-0812">Transmembrane</keyword>
<dbReference type="SUPFAM" id="SSF103473">
    <property type="entry name" value="MFS general substrate transporter"/>
    <property type="match status" value="1"/>
</dbReference>
<reference evidence="8" key="1">
    <citation type="journal article" date="2004" name="Nature">
        <title>Genome duplication in the teleost fish Tetraodon nigroviridis reveals the early vertebrate proto-karyotype.</title>
        <authorList>
            <person name="Jaillon O."/>
            <person name="Aury J.-M."/>
            <person name="Brunet F."/>
            <person name="Petit J.-L."/>
            <person name="Stange-Thomann N."/>
            <person name="Mauceli E."/>
            <person name="Bouneau L."/>
            <person name="Fischer C."/>
            <person name="Ozouf-Costaz C."/>
            <person name="Bernot A."/>
            <person name="Nicaud S."/>
            <person name="Jaffe D."/>
            <person name="Fisher S."/>
            <person name="Lutfalla G."/>
            <person name="Dossat C."/>
            <person name="Segurens B."/>
            <person name="Dasilva C."/>
            <person name="Salanoubat M."/>
            <person name="Levy M."/>
            <person name="Boudet N."/>
            <person name="Castellano S."/>
            <person name="Anthouard V."/>
            <person name="Jubin C."/>
            <person name="Castelli V."/>
            <person name="Katinka M."/>
            <person name="Vacherie B."/>
            <person name="Biemont C."/>
            <person name="Skalli Z."/>
            <person name="Cattolico L."/>
            <person name="Poulain J."/>
            <person name="De Berardinis V."/>
            <person name="Cruaud C."/>
            <person name="Duprat S."/>
            <person name="Brottier P."/>
            <person name="Coutanceau J.-P."/>
            <person name="Gouzy J."/>
            <person name="Parra G."/>
            <person name="Lardier G."/>
            <person name="Chapple C."/>
            <person name="McKernan K.J."/>
            <person name="McEwan P."/>
            <person name="Bosak S."/>
            <person name="Kellis M."/>
            <person name="Volff J.-N."/>
            <person name="Guigo R."/>
            <person name="Zody M.C."/>
            <person name="Mesirov J."/>
            <person name="Lindblad-Toh K."/>
            <person name="Birren B."/>
            <person name="Nusbaum C."/>
            <person name="Kahn D."/>
            <person name="Robinson-Rechavi M."/>
            <person name="Laudet V."/>
            <person name="Schachter V."/>
            <person name="Quetier F."/>
            <person name="Saurin W."/>
            <person name="Scarpelli C."/>
            <person name="Wincker P."/>
            <person name="Lander E.S."/>
            <person name="Weissenbach J."/>
            <person name="Roest Crollius H."/>
        </authorList>
    </citation>
    <scope>NUCLEOTIDE SEQUENCE [LARGE SCALE GENOMIC DNA]</scope>
</reference>
<name>H3D494_TETNG</name>
<feature type="transmembrane region" description="Helical" evidence="5">
    <location>
        <begin position="459"/>
        <end position="480"/>
    </location>
</feature>
<dbReference type="GO" id="GO:0016020">
    <property type="term" value="C:membrane"/>
    <property type="evidence" value="ECO:0007669"/>
    <property type="project" value="UniProtKB-SubCell"/>
</dbReference>
<dbReference type="HOGENOM" id="CLU_001265_33_3_1"/>
<feature type="transmembrane region" description="Helical" evidence="5">
    <location>
        <begin position="398"/>
        <end position="417"/>
    </location>
</feature>
<feature type="transmembrane region" description="Helical" evidence="5">
    <location>
        <begin position="140"/>
        <end position="160"/>
    </location>
</feature>
<evidence type="ECO:0000313" key="7">
    <source>
        <dbReference type="Ensembl" id="ENSTNIP00000015332.1"/>
    </source>
</evidence>
<reference evidence="7" key="2">
    <citation type="submission" date="2025-08" db="UniProtKB">
        <authorList>
            <consortium name="Ensembl"/>
        </authorList>
    </citation>
    <scope>IDENTIFICATION</scope>
</reference>
<evidence type="ECO:0000259" key="6">
    <source>
        <dbReference type="PROSITE" id="PS50850"/>
    </source>
</evidence>
<evidence type="ECO:0000313" key="8">
    <source>
        <dbReference type="Proteomes" id="UP000007303"/>
    </source>
</evidence>
<feature type="transmembrane region" description="Helical" evidence="5">
    <location>
        <begin position="225"/>
        <end position="245"/>
    </location>
</feature>
<feature type="transmembrane region" description="Helical" evidence="5">
    <location>
        <begin position="486"/>
        <end position="506"/>
    </location>
</feature>
<dbReference type="Gene3D" id="1.20.1250.20">
    <property type="entry name" value="MFS general substrate transporter like domains"/>
    <property type="match status" value="1"/>
</dbReference>
<dbReference type="GO" id="GO:0022857">
    <property type="term" value="F:transmembrane transporter activity"/>
    <property type="evidence" value="ECO:0007669"/>
    <property type="project" value="InterPro"/>
</dbReference>
<evidence type="ECO:0000256" key="2">
    <source>
        <dbReference type="ARBA" id="ARBA00022692"/>
    </source>
</evidence>
<feature type="transmembrane region" description="Helical" evidence="5">
    <location>
        <begin position="191"/>
        <end position="213"/>
    </location>
</feature>
<dbReference type="GeneTree" id="ENSGT00940000154922"/>
<sequence>MKFDDVLSEVNGFGKFQIRLFLIQMLSRITLPPHLLLNNFMAAVPSHHCNVTPLDDQGLFWNLTQEQLLAVSVPTEPDGSPSSCQMFSKPQYQRLHGLNSSEDAVAVPCREGWVYDNSTFASTIATEWDLVCSRKWMNKATATIFFIGVMVGAPLCGFLSDRYGRRPLLLASYLGSILFAVLSAFSPSYIMFVIMRFFTGVALAGIAIISFVLNVEWVSVEHRTFSGIIICLDVTVGNCIGVGIAYCVNEWRMLILAVTSPLVLSVIAWRWLPESARWLLANGKAEAAHRYIRKCAEINNRTKCLESVTPEVLLESAETPCTDKKYTFLDLFKTPNIRKLSVCIGIIWFGVQFTYFGICLNIAGFGLSLYLTQLTFACIEFPSKISVYFFVEKVGRRASEVGALLLTGLCLFVNLFIAKDKWIFRTVMAVLGKALSEASCANLYLYTTELFPTVVRQNGLGYSSFVAWVGVSISPLVMLLEDVWQLLPHVVYCAAALGSGLLILLLPETLNNKLPELIEDIEKPKVRVVKTGVQVS</sequence>
<feature type="transmembrane region" description="Helical" evidence="5">
    <location>
        <begin position="423"/>
        <end position="447"/>
    </location>
</feature>
<evidence type="ECO:0000256" key="5">
    <source>
        <dbReference type="SAM" id="Phobius"/>
    </source>
</evidence>
<comment type="subcellular location">
    <subcellularLocation>
        <location evidence="1">Membrane</location>
        <topology evidence="1">Multi-pass membrane protein</topology>
    </subcellularLocation>
</comment>
<dbReference type="PANTHER" id="PTHR24064">
    <property type="entry name" value="SOLUTE CARRIER FAMILY 22 MEMBER"/>
    <property type="match status" value="1"/>
</dbReference>
<dbReference type="InterPro" id="IPR005828">
    <property type="entry name" value="MFS_sugar_transport-like"/>
</dbReference>
<organism evidence="7 8">
    <name type="scientific">Tetraodon nigroviridis</name>
    <name type="common">Spotted green pufferfish</name>
    <name type="synonym">Chelonodon nigroviridis</name>
    <dbReference type="NCBI Taxonomy" id="99883"/>
    <lineage>
        <taxon>Eukaryota</taxon>
        <taxon>Metazoa</taxon>
        <taxon>Chordata</taxon>
        <taxon>Craniata</taxon>
        <taxon>Vertebrata</taxon>
        <taxon>Euteleostomi</taxon>
        <taxon>Actinopterygii</taxon>
        <taxon>Neopterygii</taxon>
        <taxon>Teleostei</taxon>
        <taxon>Neoteleostei</taxon>
        <taxon>Acanthomorphata</taxon>
        <taxon>Eupercaria</taxon>
        <taxon>Tetraodontiformes</taxon>
        <taxon>Tetradontoidea</taxon>
        <taxon>Tetraodontidae</taxon>
        <taxon>Tetraodon</taxon>
    </lineage>
</organism>
<dbReference type="Proteomes" id="UP000007303">
    <property type="component" value="Unassembled WGS sequence"/>
</dbReference>
<accession>H3D494</accession>
<feature type="transmembrane region" description="Helical" evidence="5">
    <location>
        <begin position="340"/>
        <end position="363"/>
    </location>
</feature>
<dbReference type="Ensembl" id="ENSTNIT00000015537.1">
    <property type="protein sequence ID" value="ENSTNIP00000015332.1"/>
    <property type="gene ID" value="ENSTNIG00000012364.1"/>
</dbReference>
<keyword evidence="8" id="KW-1185">Reference proteome</keyword>
<dbReference type="InParanoid" id="H3D494"/>
<keyword evidence="4 5" id="KW-0472">Membrane</keyword>
<dbReference type="OMA" id="LDWTLGN"/>
<keyword evidence="3 5" id="KW-1133">Transmembrane helix</keyword>
<feature type="transmembrane region" description="Helical" evidence="5">
    <location>
        <begin position="167"/>
        <end position="185"/>
    </location>
</feature>
<evidence type="ECO:0000256" key="4">
    <source>
        <dbReference type="ARBA" id="ARBA00023136"/>
    </source>
</evidence>
<feature type="transmembrane region" description="Helical" evidence="5">
    <location>
        <begin position="369"/>
        <end position="391"/>
    </location>
</feature>
<evidence type="ECO:0000256" key="3">
    <source>
        <dbReference type="ARBA" id="ARBA00022989"/>
    </source>
</evidence>
<feature type="domain" description="Major facilitator superfamily (MFS) profile" evidence="6">
    <location>
        <begin position="89"/>
        <end position="510"/>
    </location>
</feature>
<evidence type="ECO:0000256" key="1">
    <source>
        <dbReference type="ARBA" id="ARBA00004141"/>
    </source>
</evidence>
<feature type="transmembrane region" description="Helical" evidence="5">
    <location>
        <begin position="251"/>
        <end position="272"/>
    </location>
</feature>
<proteinExistence type="predicted"/>